<comment type="caution">
    <text evidence="3">The sequence shown here is derived from an EMBL/GenBank/DDBJ whole genome shotgun (WGS) entry which is preliminary data.</text>
</comment>
<keyword evidence="4" id="KW-1185">Reference proteome</keyword>
<dbReference type="EMBL" id="JACHWR010000001">
    <property type="protein sequence ID" value="MBB3041101.1"/>
    <property type="molecule type" value="Genomic_DNA"/>
</dbReference>
<dbReference type="InterPro" id="IPR000994">
    <property type="entry name" value="Pept_M24"/>
</dbReference>
<dbReference type="InterPro" id="IPR036005">
    <property type="entry name" value="Creatinase/aminopeptidase-like"/>
</dbReference>
<dbReference type="PANTHER" id="PTHR46112">
    <property type="entry name" value="AMINOPEPTIDASE"/>
    <property type="match status" value="1"/>
</dbReference>
<dbReference type="GO" id="GO:0004177">
    <property type="term" value="F:aminopeptidase activity"/>
    <property type="evidence" value="ECO:0007669"/>
    <property type="project" value="UniProtKB-KW"/>
</dbReference>
<proteinExistence type="predicted"/>
<evidence type="ECO:0000313" key="4">
    <source>
        <dbReference type="Proteomes" id="UP000589626"/>
    </source>
</evidence>
<dbReference type="AlphaFoldDB" id="A0A7W4Z0T1"/>
<feature type="domain" description="Peptidase M24" evidence="1">
    <location>
        <begin position="177"/>
        <end position="378"/>
    </location>
</feature>
<dbReference type="Gene3D" id="3.90.230.10">
    <property type="entry name" value="Creatinase/methionine aminopeptidase superfamily"/>
    <property type="match status" value="1"/>
</dbReference>
<name>A0A7W4Z0T1_9ACTN</name>
<accession>A0A7W4Z0T1</accession>
<evidence type="ECO:0000259" key="1">
    <source>
        <dbReference type="Pfam" id="PF00557"/>
    </source>
</evidence>
<gene>
    <name evidence="3" type="ORF">FHU40_000902</name>
</gene>
<evidence type="ECO:0000313" key="3">
    <source>
        <dbReference type="EMBL" id="MBB3041101.1"/>
    </source>
</evidence>
<reference evidence="3 4" key="1">
    <citation type="submission" date="2020-08" db="EMBL/GenBank/DDBJ databases">
        <title>Sequencing the genomes of 1000 actinobacteria strains.</title>
        <authorList>
            <person name="Klenk H.-P."/>
        </authorList>
    </citation>
    <scope>NUCLEOTIDE SEQUENCE [LARGE SCALE GENOMIC DNA]</scope>
    <source>
        <strain evidence="3 4">DSM 105498</strain>
    </source>
</reference>
<dbReference type="Proteomes" id="UP000589626">
    <property type="component" value="Unassembled WGS sequence"/>
</dbReference>
<dbReference type="PANTHER" id="PTHR46112:SF2">
    <property type="entry name" value="XAA-PRO AMINOPEPTIDASE P-RELATED"/>
    <property type="match status" value="1"/>
</dbReference>
<dbReference type="Pfam" id="PF00557">
    <property type="entry name" value="Peptidase_M24"/>
    <property type="match status" value="1"/>
</dbReference>
<dbReference type="Gene3D" id="3.40.350.10">
    <property type="entry name" value="Creatinase/prolidase N-terminal domain"/>
    <property type="match status" value="1"/>
</dbReference>
<feature type="domain" description="Creatinase N-terminal" evidence="2">
    <location>
        <begin position="14"/>
        <end position="169"/>
    </location>
</feature>
<evidence type="ECO:0000259" key="2">
    <source>
        <dbReference type="Pfam" id="PF01321"/>
    </source>
</evidence>
<protein>
    <submittedName>
        <fullName evidence="3">Xaa-Pro aminopeptidase</fullName>
    </submittedName>
</protein>
<keyword evidence="3" id="KW-0645">Protease</keyword>
<dbReference type="InterPro" id="IPR050659">
    <property type="entry name" value="Peptidase_M24B"/>
</dbReference>
<dbReference type="RefSeq" id="WP_183591040.1">
    <property type="nucleotide sequence ID" value="NZ_JACHWR010000001.1"/>
</dbReference>
<dbReference type="SUPFAM" id="SSF53092">
    <property type="entry name" value="Creatinase/prolidase N-terminal domain"/>
    <property type="match status" value="1"/>
</dbReference>
<keyword evidence="3" id="KW-0378">Hydrolase</keyword>
<dbReference type="InterPro" id="IPR000587">
    <property type="entry name" value="Creatinase_N"/>
</dbReference>
<dbReference type="InterPro" id="IPR029149">
    <property type="entry name" value="Creatin/AminoP/Spt16_N"/>
</dbReference>
<organism evidence="3 4">
    <name type="scientific">Nocardioides soli</name>
    <dbReference type="NCBI Taxonomy" id="1036020"/>
    <lineage>
        <taxon>Bacteria</taxon>
        <taxon>Bacillati</taxon>
        <taxon>Actinomycetota</taxon>
        <taxon>Actinomycetes</taxon>
        <taxon>Propionibacteriales</taxon>
        <taxon>Nocardioidaceae</taxon>
        <taxon>Nocardioides</taxon>
    </lineage>
</organism>
<dbReference type="SUPFAM" id="SSF55920">
    <property type="entry name" value="Creatinase/aminopeptidase"/>
    <property type="match status" value="1"/>
</dbReference>
<dbReference type="Pfam" id="PF01321">
    <property type="entry name" value="Creatinase_N"/>
    <property type="match status" value="1"/>
</dbReference>
<sequence>MSARGIDPALIRARRDKLRGALPAAGVDVVLALSAANVDYATGYRSVAAVVHGTSPLAAVLSSDRLTIAGPVSDSAPGFDAGLAEEDYCAYGRFFFESADGAARATQLVEQHADYAATIAAALRAAGDPTRVGLDERACPEPLRRRLAELLPQVEFVDSSDWFAGVRAVKLPGEVDLLEASARVVEKAILAGIDAAAVGVTEAEIARVVSGTLVAEDLEPRFVVVTSGPRSALADASATHRALEAGDLLRFDVGGTREGYWADLGRTAVLGEPSARQQQFYDAILAAEEDQFARARPGVLASELFDLAVRSVETHGGPAPYRRQHCGHGIGLEVYEAPIVAPGHDRELEPGMTFCFETPYYELGWGGMMVEDALVVTDDGIRLLSDRRRELQVVPL</sequence>
<keyword evidence="3" id="KW-0031">Aminopeptidase</keyword>